<proteinExistence type="predicted"/>
<sequence>MPVIPDQVPAEPIYTITLTATGAYIDGQPVPGSSTDAEESRRAALREIYVKAALHGRAVRLVAKEADGTTWPMIMDTGGNVITLHAPHPVPPSPAATTSAAPPLLAPAASPQPAHDWAAPLPPAYQALYDDLRTAESAGDLPNAVALAARLEEELTATYGPLHPHAVNVATLRASLTLRLGGDWYETVELLVHTALRRREAGAQPVQDTVGTARNAHAAWRSLARGDAEGAAELAERVAGMLEQFGEDRRTRDVLDWVEGATMISQGELNQHLDR</sequence>
<evidence type="ECO:0000313" key="2">
    <source>
        <dbReference type="Proteomes" id="UP001602370"/>
    </source>
</evidence>
<name>A0ABW6Y349_9ACTN</name>
<dbReference type="Proteomes" id="UP001602370">
    <property type="component" value="Unassembled WGS sequence"/>
</dbReference>
<gene>
    <name evidence="1" type="ORF">ACFY8C_38500</name>
</gene>
<comment type="caution">
    <text evidence="1">The sequence shown here is derived from an EMBL/GenBank/DDBJ whole genome shotgun (WGS) entry which is preliminary data.</text>
</comment>
<evidence type="ECO:0008006" key="3">
    <source>
        <dbReference type="Google" id="ProtNLM"/>
    </source>
</evidence>
<evidence type="ECO:0000313" key="1">
    <source>
        <dbReference type="EMBL" id="MFF5924176.1"/>
    </source>
</evidence>
<organism evidence="1 2">
    <name type="scientific">Streptomyces flavochromogenes</name>
    <dbReference type="NCBI Taxonomy" id="68199"/>
    <lineage>
        <taxon>Bacteria</taxon>
        <taxon>Bacillati</taxon>
        <taxon>Actinomycetota</taxon>
        <taxon>Actinomycetes</taxon>
        <taxon>Kitasatosporales</taxon>
        <taxon>Streptomycetaceae</taxon>
        <taxon>Streptomyces</taxon>
    </lineage>
</organism>
<dbReference type="EMBL" id="JBIBDZ010000019">
    <property type="protein sequence ID" value="MFF5924176.1"/>
    <property type="molecule type" value="Genomic_DNA"/>
</dbReference>
<reference evidence="1 2" key="1">
    <citation type="submission" date="2024-10" db="EMBL/GenBank/DDBJ databases">
        <title>The Natural Products Discovery Center: Release of the First 8490 Sequenced Strains for Exploring Actinobacteria Biosynthetic Diversity.</title>
        <authorList>
            <person name="Kalkreuter E."/>
            <person name="Kautsar S.A."/>
            <person name="Yang D."/>
            <person name="Bader C.D."/>
            <person name="Teijaro C.N."/>
            <person name="Fluegel L."/>
            <person name="Davis C.M."/>
            <person name="Simpson J.R."/>
            <person name="Lauterbach L."/>
            <person name="Steele A.D."/>
            <person name="Gui C."/>
            <person name="Meng S."/>
            <person name="Li G."/>
            <person name="Viehrig K."/>
            <person name="Ye F."/>
            <person name="Su P."/>
            <person name="Kiefer A.F."/>
            <person name="Nichols A."/>
            <person name="Cepeda A.J."/>
            <person name="Yan W."/>
            <person name="Fan B."/>
            <person name="Jiang Y."/>
            <person name="Adhikari A."/>
            <person name="Zheng C.-J."/>
            <person name="Schuster L."/>
            <person name="Cowan T.M."/>
            <person name="Smanski M.J."/>
            <person name="Chevrette M.G."/>
            <person name="De Carvalho L.P.S."/>
            <person name="Shen B."/>
        </authorList>
    </citation>
    <scope>NUCLEOTIDE SEQUENCE [LARGE SCALE GENOMIC DNA]</scope>
    <source>
        <strain evidence="1 2">NPDC012605</strain>
    </source>
</reference>
<keyword evidence="2" id="KW-1185">Reference proteome</keyword>
<dbReference type="RefSeq" id="WP_388312015.1">
    <property type="nucleotide sequence ID" value="NZ_JBIBDZ010000019.1"/>
</dbReference>
<accession>A0ABW6Y349</accession>
<protein>
    <recommendedName>
        <fullName evidence="3">Tetratricopeptide repeat protein</fullName>
    </recommendedName>
</protein>